<comment type="catalytic activity">
    <reaction evidence="1">
        <text>ATP + protein L-histidine = ADP + protein N-phospho-L-histidine.</text>
        <dbReference type="EC" id="2.7.13.3"/>
    </reaction>
</comment>
<dbReference type="EMBL" id="WHNX01000004">
    <property type="protein sequence ID" value="MPW24830.1"/>
    <property type="molecule type" value="Genomic_DNA"/>
</dbReference>
<dbReference type="InterPro" id="IPR004358">
    <property type="entry name" value="Sig_transdc_His_kin-like_C"/>
</dbReference>
<dbReference type="GO" id="GO:0000160">
    <property type="term" value="P:phosphorelay signal transduction system"/>
    <property type="evidence" value="ECO:0007669"/>
    <property type="project" value="UniProtKB-KW"/>
</dbReference>
<keyword evidence="3" id="KW-0597">Phosphoprotein</keyword>
<dbReference type="PROSITE" id="PS50109">
    <property type="entry name" value="HIS_KIN"/>
    <property type="match status" value="1"/>
</dbReference>
<keyword evidence="7 10" id="KW-0067">ATP-binding</keyword>
<keyword evidence="5" id="KW-0547">Nucleotide-binding</keyword>
<dbReference type="Proteomes" id="UP000440004">
    <property type="component" value="Unassembled WGS sequence"/>
</dbReference>
<dbReference type="SMART" id="SM00387">
    <property type="entry name" value="HATPase_c"/>
    <property type="match status" value="1"/>
</dbReference>
<sequence length="183" mass="20980">MRELSLHINDIVQNSIDADATIIKIFVKEDIEKDNLVIKVEDNGKGIPKEKLDVITDPFETSRTTRRVGLGLSLLEAATQRCEGSLIIKSIRNVKTEVVATFRYNHIDRAPLGNMIDTILSIILSLKENSDLIYEHHYNNKMFTFDTREIKSIIGNQVSINQIEIMNWIKEYIEEGFSNLMEV</sequence>
<keyword evidence="8" id="KW-0902">Two-component regulatory system</keyword>
<name>A0A6A7K5Y3_9FIRM</name>
<comment type="caution">
    <text evidence="10">The sequence shown here is derived from an EMBL/GenBank/DDBJ whole genome shotgun (WGS) entry which is preliminary data.</text>
</comment>
<dbReference type="PANTHER" id="PTHR43065">
    <property type="entry name" value="SENSOR HISTIDINE KINASE"/>
    <property type="match status" value="1"/>
</dbReference>
<evidence type="ECO:0000256" key="5">
    <source>
        <dbReference type="ARBA" id="ARBA00022741"/>
    </source>
</evidence>
<dbReference type="InterPro" id="IPR005467">
    <property type="entry name" value="His_kinase_dom"/>
</dbReference>
<evidence type="ECO:0000256" key="2">
    <source>
        <dbReference type="ARBA" id="ARBA00012438"/>
    </source>
</evidence>
<evidence type="ECO:0000256" key="3">
    <source>
        <dbReference type="ARBA" id="ARBA00022553"/>
    </source>
</evidence>
<evidence type="ECO:0000313" key="11">
    <source>
        <dbReference type="Proteomes" id="UP000440004"/>
    </source>
</evidence>
<evidence type="ECO:0000256" key="6">
    <source>
        <dbReference type="ARBA" id="ARBA00022777"/>
    </source>
</evidence>
<keyword evidence="11" id="KW-1185">Reference proteome</keyword>
<evidence type="ECO:0000256" key="1">
    <source>
        <dbReference type="ARBA" id="ARBA00000085"/>
    </source>
</evidence>
<dbReference type="Gene3D" id="3.30.565.10">
    <property type="entry name" value="Histidine kinase-like ATPase, C-terminal domain"/>
    <property type="match status" value="1"/>
</dbReference>
<dbReference type="GO" id="GO:0004673">
    <property type="term" value="F:protein histidine kinase activity"/>
    <property type="evidence" value="ECO:0007669"/>
    <property type="project" value="UniProtKB-EC"/>
</dbReference>
<dbReference type="InterPro" id="IPR003594">
    <property type="entry name" value="HATPase_dom"/>
</dbReference>
<dbReference type="SUPFAM" id="SSF55874">
    <property type="entry name" value="ATPase domain of HSP90 chaperone/DNA topoisomerase II/histidine kinase"/>
    <property type="match status" value="1"/>
</dbReference>
<dbReference type="AlphaFoldDB" id="A0A6A7K5Y3"/>
<evidence type="ECO:0000256" key="4">
    <source>
        <dbReference type="ARBA" id="ARBA00022679"/>
    </source>
</evidence>
<gene>
    <name evidence="10" type="ORF">GC105_03370</name>
</gene>
<reference evidence="10 11" key="1">
    <citation type="submission" date="2019-10" db="EMBL/GenBank/DDBJ databases">
        <title>Alkalibaculum tamaniensis sp.nov., a new alkaliphilic acetogen, isolated on methoxylated aromatics from a mud volcano.</title>
        <authorList>
            <person name="Khomyakova M.A."/>
            <person name="Merkel A.Y."/>
            <person name="Bonch-Osmolovskaya E.A."/>
            <person name="Slobodkin A.I."/>
        </authorList>
    </citation>
    <scope>NUCLEOTIDE SEQUENCE [LARGE SCALE GENOMIC DNA]</scope>
    <source>
        <strain evidence="10 11">M08DMB</strain>
    </source>
</reference>
<keyword evidence="4" id="KW-0808">Transferase</keyword>
<keyword evidence="6" id="KW-0418">Kinase</keyword>
<dbReference type="Pfam" id="PF02518">
    <property type="entry name" value="HATPase_c"/>
    <property type="match status" value="1"/>
</dbReference>
<protein>
    <recommendedName>
        <fullName evidence="2">histidine kinase</fullName>
        <ecNumber evidence="2">2.7.13.3</ecNumber>
    </recommendedName>
</protein>
<feature type="domain" description="Histidine kinase" evidence="9">
    <location>
        <begin position="1"/>
        <end position="106"/>
    </location>
</feature>
<dbReference type="PRINTS" id="PR00344">
    <property type="entry name" value="BCTRLSENSOR"/>
</dbReference>
<accession>A0A6A7K5Y3</accession>
<dbReference type="PANTHER" id="PTHR43065:SF10">
    <property type="entry name" value="PEROXIDE STRESS-ACTIVATED HISTIDINE KINASE MAK3"/>
    <property type="match status" value="1"/>
</dbReference>
<dbReference type="EC" id="2.7.13.3" evidence="2"/>
<evidence type="ECO:0000256" key="8">
    <source>
        <dbReference type="ARBA" id="ARBA00023012"/>
    </source>
</evidence>
<dbReference type="InterPro" id="IPR036890">
    <property type="entry name" value="HATPase_C_sf"/>
</dbReference>
<evidence type="ECO:0000256" key="7">
    <source>
        <dbReference type="ARBA" id="ARBA00022840"/>
    </source>
</evidence>
<proteinExistence type="predicted"/>
<evidence type="ECO:0000259" key="9">
    <source>
        <dbReference type="PROSITE" id="PS50109"/>
    </source>
</evidence>
<dbReference type="CDD" id="cd00075">
    <property type="entry name" value="HATPase"/>
    <property type="match status" value="1"/>
</dbReference>
<dbReference type="RefSeq" id="WP_152801689.1">
    <property type="nucleotide sequence ID" value="NZ_WHNX01000004.1"/>
</dbReference>
<evidence type="ECO:0000313" key="10">
    <source>
        <dbReference type="EMBL" id="MPW24830.1"/>
    </source>
</evidence>
<dbReference type="GO" id="GO:0005524">
    <property type="term" value="F:ATP binding"/>
    <property type="evidence" value="ECO:0007669"/>
    <property type="project" value="UniProtKB-KW"/>
</dbReference>
<organism evidence="10 11">
    <name type="scientific">Alkalibaculum sporogenes</name>
    <dbReference type="NCBI Taxonomy" id="2655001"/>
    <lineage>
        <taxon>Bacteria</taxon>
        <taxon>Bacillati</taxon>
        <taxon>Bacillota</taxon>
        <taxon>Clostridia</taxon>
        <taxon>Eubacteriales</taxon>
        <taxon>Eubacteriaceae</taxon>
        <taxon>Alkalibaculum</taxon>
    </lineage>
</organism>